<protein>
    <submittedName>
        <fullName evidence="1">Uncharacterized protein</fullName>
    </submittedName>
</protein>
<keyword evidence="2" id="KW-1185">Reference proteome</keyword>
<evidence type="ECO:0000313" key="2">
    <source>
        <dbReference type="Proteomes" id="UP000194236"/>
    </source>
</evidence>
<reference evidence="1 2" key="1">
    <citation type="submission" date="2017-03" db="EMBL/GenBank/DDBJ databases">
        <title>Genome Survey of Euroglyphus maynei.</title>
        <authorList>
            <person name="Arlian L.G."/>
            <person name="Morgan M.S."/>
            <person name="Rider S.D."/>
        </authorList>
    </citation>
    <scope>NUCLEOTIDE SEQUENCE [LARGE SCALE GENOMIC DNA]</scope>
    <source>
        <strain evidence="1">Arlian Lab</strain>
        <tissue evidence="1">Whole body</tissue>
    </source>
</reference>
<evidence type="ECO:0000313" key="1">
    <source>
        <dbReference type="EMBL" id="OTF69198.1"/>
    </source>
</evidence>
<dbReference type="Proteomes" id="UP000194236">
    <property type="component" value="Unassembled WGS sequence"/>
</dbReference>
<comment type="caution">
    <text evidence="1">The sequence shown here is derived from an EMBL/GenBank/DDBJ whole genome shotgun (WGS) entry which is preliminary data.</text>
</comment>
<sequence>MVLVLAHHLPTLYRWLRHYLHHYKYPLIRKNLIVGVGKWINYSMENHPV</sequence>
<dbReference type="AlphaFoldDB" id="A0A1Y3AMN1"/>
<proteinExistence type="predicted"/>
<organism evidence="1 2">
    <name type="scientific">Euroglyphus maynei</name>
    <name type="common">Mayne's house dust mite</name>
    <dbReference type="NCBI Taxonomy" id="6958"/>
    <lineage>
        <taxon>Eukaryota</taxon>
        <taxon>Metazoa</taxon>
        <taxon>Ecdysozoa</taxon>
        <taxon>Arthropoda</taxon>
        <taxon>Chelicerata</taxon>
        <taxon>Arachnida</taxon>
        <taxon>Acari</taxon>
        <taxon>Acariformes</taxon>
        <taxon>Sarcoptiformes</taxon>
        <taxon>Astigmata</taxon>
        <taxon>Psoroptidia</taxon>
        <taxon>Analgoidea</taxon>
        <taxon>Pyroglyphidae</taxon>
        <taxon>Pyroglyphinae</taxon>
        <taxon>Euroglyphus</taxon>
    </lineage>
</organism>
<dbReference type="EMBL" id="MUJZ01071734">
    <property type="protein sequence ID" value="OTF69198.1"/>
    <property type="molecule type" value="Genomic_DNA"/>
</dbReference>
<name>A0A1Y3AMN1_EURMA</name>
<gene>
    <name evidence="1" type="ORF">BLA29_014161</name>
</gene>
<accession>A0A1Y3AMN1</accession>